<feature type="non-terminal residue" evidence="1">
    <location>
        <position position="1"/>
    </location>
</feature>
<comment type="caution">
    <text evidence="1">The sequence shown here is derived from an EMBL/GenBank/DDBJ whole genome shotgun (WGS) entry which is preliminary data.</text>
</comment>
<keyword evidence="2" id="KW-1185">Reference proteome</keyword>
<evidence type="ECO:0000313" key="2">
    <source>
        <dbReference type="Proteomes" id="UP001497623"/>
    </source>
</evidence>
<dbReference type="AlphaFoldDB" id="A0AAV2SFV8"/>
<accession>A0AAV2SFV8</accession>
<protein>
    <submittedName>
        <fullName evidence="1">Uncharacterized protein</fullName>
    </submittedName>
</protein>
<gene>
    <name evidence="1" type="ORF">MNOR_LOCUS37070</name>
</gene>
<organism evidence="1 2">
    <name type="scientific">Meganyctiphanes norvegica</name>
    <name type="common">Northern krill</name>
    <name type="synonym">Thysanopoda norvegica</name>
    <dbReference type="NCBI Taxonomy" id="48144"/>
    <lineage>
        <taxon>Eukaryota</taxon>
        <taxon>Metazoa</taxon>
        <taxon>Ecdysozoa</taxon>
        <taxon>Arthropoda</taxon>
        <taxon>Crustacea</taxon>
        <taxon>Multicrustacea</taxon>
        <taxon>Malacostraca</taxon>
        <taxon>Eumalacostraca</taxon>
        <taxon>Eucarida</taxon>
        <taxon>Euphausiacea</taxon>
        <taxon>Euphausiidae</taxon>
        <taxon>Meganyctiphanes</taxon>
    </lineage>
</organism>
<reference evidence="1 2" key="1">
    <citation type="submission" date="2024-05" db="EMBL/GenBank/DDBJ databases">
        <authorList>
            <person name="Wallberg A."/>
        </authorList>
    </citation>
    <scope>NUCLEOTIDE SEQUENCE [LARGE SCALE GENOMIC DNA]</scope>
</reference>
<name>A0AAV2SFV8_MEGNR</name>
<proteinExistence type="predicted"/>
<sequence>SAFWFFYGYMTSCGFGDSYGGHDADWEHIYVKVEKLGTIAEKLGSIQFYQKNGWYTRNRGSYEVDGTHPIVYVGKNHHGSYHDDGGWPGGCGYYEDYRNPGDANMMMNTWMKLEELGGGQDKPTFMRDETNVNFNHIPQPLNRAETYRVCHLKGCESSGCSKSHYDEDTFF</sequence>
<dbReference type="EMBL" id="CAXKWB010071964">
    <property type="protein sequence ID" value="CAL4195704.1"/>
    <property type="molecule type" value="Genomic_DNA"/>
</dbReference>
<dbReference type="Proteomes" id="UP001497623">
    <property type="component" value="Unassembled WGS sequence"/>
</dbReference>
<evidence type="ECO:0000313" key="1">
    <source>
        <dbReference type="EMBL" id="CAL4195704.1"/>
    </source>
</evidence>